<feature type="signal peptide" evidence="1">
    <location>
        <begin position="1"/>
        <end position="18"/>
    </location>
</feature>
<keyword evidence="1" id="KW-0732">Signal</keyword>
<dbReference type="Pfam" id="PF13460">
    <property type="entry name" value="NAD_binding_10"/>
    <property type="match status" value="1"/>
</dbReference>
<sequence length="278" mass="28947">MFQIRLLILSALVAIVASFAPPAFVSTRTISTIKDGVASSASSSLTSLDAYKKVFVAGGSKGVGRHIVDKLIEDGSEVVALVRSQEAIDELSALEGVTAILGDAFEYKNVEGAMDGCDAAITTLGQGTAGEDGKRVDYEGNSNVIEAAGILGVTRVILITSIGCGSSKEAAPPSVFEVLKDVLAAKERAENVLIKYYTNMNWTIIRPGGLKSEPGTGEAILTEDAMAIGSIHREDVAALAVKALTSSKTERKVLSAVDQSIPSASNVEGRVVDEFALA</sequence>
<proteinExistence type="predicted"/>
<dbReference type="CDD" id="cd05243">
    <property type="entry name" value="SDR_a5"/>
    <property type="match status" value="1"/>
</dbReference>
<dbReference type="Gene3D" id="3.40.50.720">
    <property type="entry name" value="NAD(P)-binding Rossmann-like Domain"/>
    <property type="match status" value="1"/>
</dbReference>
<evidence type="ECO:0000256" key="1">
    <source>
        <dbReference type="SAM" id="SignalP"/>
    </source>
</evidence>
<dbReference type="PANTHER" id="PTHR15020">
    <property type="entry name" value="FLAVIN REDUCTASE-RELATED"/>
    <property type="match status" value="1"/>
</dbReference>
<dbReference type="EMBL" id="HBNS01055236">
    <property type="protein sequence ID" value="CAE4657914.1"/>
    <property type="molecule type" value="Transcribed_RNA"/>
</dbReference>
<dbReference type="AlphaFoldDB" id="A0A6U3NUE1"/>
<gene>
    <name evidence="3" type="ORF">DBRI00130_LOCUS39976</name>
</gene>
<evidence type="ECO:0000259" key="2">
    <source>
        <dbReference type="Pfam" id="PF13460"/>
    </source>
</evidence>
<dbReference type="PANTHER" id="PTHR15020:SF45">
    <property type="entry name" value="NAD(P)-BINDING DOMAIN-CONTAINING PROTEIN"/>
    <property type="match status" value="1"/>
</dbReference>
<dbReference type="InterPro" id="IPR016040">
    <property type="entry name" value="NAD(P)-bd_dom"/>
</dbReference>
<feature type="chain" id="PRO_5030160044" description="NAD(P)-binding domain-containing protein" evidence="1">
    <location>
        <begin position="19"/>
        <end position="278"/>
    </location>
</feature>
<organism evidence="3">
    <name type="scientific">Ditylum brightwellii</name>
    <dbReference type="NCBI Taxonomy" id="49249"/>
    <lineage>
        <taxon>Eukaryota</taxon>
        <taxon>Sar</taxon>
        <taxon>Stramenopiles</taxon>
        <taxon>Ochrophyta</taxon>
        <taxon>Bacillariophyta</taxon>
        <taxon>Mediophyceae</taxon>
        <taxon>Lithodesmiophycidae</taxon>
        <taxon>Lithodesmiales</taxon>
        <taxon>Lithodesmiaceae</taxon>
        <taxon>Ditylum</taxon>
    </lineage>
</organism>
<dbReference type="InterPro" id="IPR036291">
    <property type="entry name" value="NAD(P)-bd_dom_sf"/>
</dbReference>
<dbReference type="SUPFAM" id="SSF51735">
    <property type="entry name" value="NAD(P)-binding Rossmann-fold domains"/>
    <property type="match status" value="1"/>
</dbReference>
<reference evidence="3" key="1">
    <citation type="submission" date="2021-01" db="EMBL/GenBank/DDBJ databases">
        <authorList>
            <person name="Corre E."/>
            <person name="Pelletier E."/>
            <person name="Niang G."/>
            <person name="Scheremetjew M."/>
            <person name="Finn R."/>
            <person name="Kale V."/>
            <person name="Holt S."/>
            <person name="Cochrane G."/>
            <person name="Meng A."/>
            <person name="Brown T."/>
            <person name="Cohen L."/>
        </authorList>
    </citation>
    <scope>NUCLEOTIDE SEQUENCE</scope>
    <source>
        <strain evidence="3">GSO104</strain>
    </source>
</reference>
<name>A0A6U3NUE1_9STRA</name>
<evidence type="ECO:0000313" key="3">
    <source>
        <dbReference type="EMBL" id="CAE4657914.1"/>
    </source>
</evidence>
<protein>
    <recommendedName>
        <fullName evidence="2">NAD(P)-binding domain-containing protein</fullName>
    </recommendedName>
</protein>
<feature type="domain" description="NAD(P)-binding" evidence="2">
    <location>
        <begin position="58"/>
        <end position="246"/>
    </location>
</feature>
<accession>A0A6U3NUE1</accession>